<dbReference type="AlphaFoldDB" id="A0A9P7AWA8"/>
<name>A0A9P7AWA8_9AGAM</name>
<protein>
    <submittedName>
        <fullName evidence="1">Uncharacterized protein</fullName>
    </submittedName>
</protein>
<sequence>MSESTPLVRLGIHNNILTSVTAPSRCPRCYGLHVASAHPCLRVVKIGNHDRALMELYDIADAIGSMTVKDTDLEANLLMELVRARQEVFRAKKLLADCVVREHEVMVTLSKFKSSISERKLDKADVRLGCMQITFKNTVFLTMCLCIAAGQNITIKLD</sequence>
<reference evidence="1" key="1">
    <citation type="journal article" date="2020" name="New Phytol.">
        <title>Comparative genomics reveals dynamic genome evolution in host specialist ectomycorrhizal fungi.</title>
        <authorList>
            <person name="Lofgren L.A."/>
            <person name="Nguyen N.H."/>
            <person name="Vilgalys R."/>
            <person name="Ruytinx J."/>
            <person name="Liao H.L."/>
            <person name="Branco S."/>
            <person name="Kuo A."/>
            <person name="LaButti K."/>
            <person name="Lipzen A."/>
            <person name="Andreopoulos W."/>
            <person name="Pangilinan J."/>
            <person name="Riley R."/>
            <person name="Hundley H."/>
            <person name="Na H."/>
            <person name="Barry K."/>
            <person name="Grigoriev I.V."/>
            <person name="Stajich J.E."/>
            <person name="Kennedy P.G."/>
        </authorList>
    </citation>
    <scope>NUCLEOTIDE SEQUENCE</scope>
    <source>
        <strain evidence="1">S12</strain>
    </source>
</reference>
<dbReference type="OrthoDB" id="2640494at2759"/>
<comment type="caution">
    <text evidence="1">The sequence shown here is derived from an EMBL/GenBank/DDBJ whole genome shotgun (WGS) entry which is preliminary data.</text>
</comment>
<proteinExistence type="predicted"/>
<dbReference type="RefSeq" id="XP_041161837.1">
    <property type="nucleotide sequence ID" value="XM_041306332.1"/>
</dbReference>
<gene>
    <name evidence="1" type="ORF">HD556DRAFT_1441629</name>
</gene>
<accession>A0A9P7AWA8</accession>
<dbReference type="EMBL" id="JABBWE010000019">
    <property type="protein sequence ID" value="KAG1796321.1"/>
    <property type="molecule type" value="Genomic_DNA"/>
</dbReference>
<organism evidence="1 2">
    <name type="scientific">Suillus plorans</name>
    <dbReference type="NCBI Taxonomy" id="116603"/>
    <lineage>
        <taxon>Eukaryota</taxon>
        <taxon>Fungi</taxon>
        <taxon>Dikarya</taxon>
        <taxon>Basidiomycota</taxon>
        <taxon>Agaricomycotina</taxon>
        <taxon>Agaricomycetes</taxon>
        <taxon>Agaricomycetidae</taxon>
        <taxon>Boletales</taxon>
        <taxon>Suillineae</taxon>
        <taxon>Suillaceae</taxon>
        <taxon>Suillus</taxon>
    </lineage>
</organism>
<evidence type="ECO:0000313" key="1">
    <source>
        <dbReference type="EMBL" id="KAG1796321.1"/>
    </source>
</evidence>
<keyword evidence="2" id="KW-1185">Reference proteome</keyword>
<dbReference type="GeneID" id="64600096"/>
<evidence type="ECO:0000313" key="2">
    <source>
        <dbReference type="Proteomes" id="UP000719766"/>
    </source>
</evidence>
<dbReference type="Proteomes" id="UP000719766">
    <property type="component" value="Unassembled WGS sequence"/>
</dbReference>